<feature type="transmembrane region" description="Helical" evidence="10">
    <location>
        <begin position="350"/>
        <end position="371"/>
    </location>
</feature>
<name>A0A2S7XJ50_9GAMM</name>
<feature type="transmembrane region" description="Helical" evidence="10">
    <location>
        <begin position="228"/>
        <end position="249"/>
    </location>
</feature>
<sequence>MTITHKNYSKIAFPFIISTVTQPLLGAVDTAVIGHMGISELIGGVAIGTVIMNTIYWLFGFFRVSTTGQSAIALGKGCQSSLINSLMRPFILSASVGLIFMIFQSFIWQGALWVISPDPIVAEQAHLYFSILIYGAPFVLMNYSIIGWLMGQAKAKETLYTQVFGNILNIVLDVIFVFYFDLGVAGVAYASLIAQITTFIIGITIVLKTSKIPVSAFLQSTKLSKQDLSVIISSNSDLLIRTICILVFFNMIARIGSQLGTDVLAANAILMQVTFIISYMFDGIANASSVFAGKSIGQKDKTMFNQVVKLNAQWTTGLIITLTLVIILFKNSLILLFTDQSELITIYDNMTPWLVVFPLVAGFGLTIYGIFTGTGTTRPVRDSSLASLLLFLITQTFTVNWWGNHGLWLAFTIFYLGRIMFLYPFIYQIKQKML</sequence>
<comment type="caution">
    <text evidence="12">The sequence shown here is derived from an EMBL/GenBank/DDBJ whole genome shotgun (WGS) entry which is preliminary data.</text>
</comment>
<reference evidence="14" key="3">
    <citation type="journal article" date="2019" name="Int. J. Syst. Evol. Microbiol.">
        <title>The Global Catalogue of Microorganisms (GCM) 10K type strain sequencing project: providing services to taxonomists for standard genome sequencing and annotation.</title>
        <authorList>
            <consortium name="The Broad Institute Genomics Platform"/>
            <consortium name="The Broad Institute Genome Sequencing Center for Infectious Disease"/>
            <person name="Wu L."/>
            <person name="Ma J."/>
        </authorList>
    </citation>
    <scope>NUCLEOTIDE SEQUENCE [LARGE SCALE GENOMIC DNA]</scope>
    <source>
        <strain evidence="14">NBRC 105001</strain>
    </source>
</reference>
<dbReference type="NCBIfam" id="TIGR00797">
    <property type="entry name" value="matE"/>
    <property type="match status" value="1"/>
</dbReference>
<dbReference type="PANTHER" id="PTHR42893">
    <property type="entry name" value="PROTEIN DETOXIFICATION 44, CHLOROPLASTIC-RELATED"/>
    <property type="match status" value="1"/>
</dbReference>
<feature type="transmembrane region" description="Helical" evidence="10">
    <location>
        <begin position="408"/>
        <end position="427"/>
    </location>
</feature>
<keyword evidence="8 10" id="KW-0472">Membrane</keyword>
<feature type="transmembrane region" description="Helical" evidence="10">
    <location>
        <begin position="127"/>
        <end position="151"/>
    </location>
</feature>
<evidence type="ECO:0000256" key="3">
    <source>
        <dbReference type="ARBA" id="ARBA00013489"/>
    </source>
</evidence>
<feature type="transmembrane region" description="Helical" evidence="10">
    <location>
        <begin position="383"/>
        <end position="402"/>
    </location>
</feature>
<dbReference type="EMBL" id="BSOU01000005">
    <property type="protein sequence ID" value="GLR75195.1"/>
    <property type="molecule type" value="Genomic_DNA"/>
</dbReference>
<dbReference type="Pfam" id="PF01554">
    <property type="entry name" value="MatE"/>
    <property type="match status" value="2"/>
</dbReference>
<evidence type="ECO:0000313" key="11">
    <source>
        <dbReference type="EMBL" id="GLR75195.1"/>
    </source>
</evidence>
<feature type="transmembrane region" description="Helical" evidence="10">
    <location>
        <begin position="90"/>
        <end position="115"/>
    </location>
</feature>
<evidence type="ECO:0000256" key="2">
    <source>
        <dbReference type="ARBA" id="ARBA00010199"/>
    </source>
</evidence>
<dbReference type="InterPro" id="IPR002528">
    <property type="entry name" value="MATE_fam"/>
</dbReference>
<dbReference type="GO" id="GO:0015297">
    <property type="term" value="F:antiporter activity"/>
    <property type="evidence" value="ECO:0007669"/>
    <property type="project" value="InterPro"/>
</dbReference>
<comment type="similarity">
    <text evidence="2">Belongs to the multi antimicrobial extrusion (MATE) (TC 2.A.66.1) family.</text>
</comment>
<dbReference type="GO" id="GO:0042910">
    <property type="term" value="F:xenobiotic transmembrane transporter activity"/>
    <property type="evidence" value="ECO:0007669"/>
    <property type="project" value="InterPro"/>
</dbReference>
<evidence type="ECO:0000256" key="10">
    <source>
        <dbReference type="SAM" id="Phobius"/>
    </source>
</evidence>
<evidence type="ECO:0000313" key="13">
    <source>
        <dbReference type="Proteomes" id="UP000239273"/>
    </source>
</evidence>
<proteinExistence type="inferred from homology"/>
<dbReference type="Proteomes" id="UP001156660">
    <property type="component" value="Unassembled WGS sequence"/>
</dbReference>
<feature type="transmembrane region" description="Helical" evidence="10">
    <location>
        <begin position="163"/>
        <end position="180"/>
    </location>
</feature>
<dbReference type="Proteomes" id="UP000239273">
    <property type="component" value="Unassembled WGS sequence"/>
</dbReference>
<dbReference type="InterPro" id="IPR048279">
    <property type="entry name" value="MdtK-like"/>
</dbReference>
<feature type="transmembrane region" description="Helical" evidence="10">
    <location>
        <begin position="314"/>
        <end position="338"/>
    </location>
</feature>
<evidence type="ECO:0000256" key="4">
    <source>
        <dbReference type="ARBA" id="ARBA00022448"/>
    </source>
</evidence>
<dbReference type="EMBL" id="MSCP01000001">
    <property type="protein sequence ID" value="PQJ93765.1"/>
    <property type="molecule type" value="Genomic_DNA"/>
</dbReference>
<reference evidence="11" key="1">
    <citation type="journal article" date="2014" name="Int. J. Syst. Evol. Microbiol.">
        <title>Complete genome of a new Firmicutes species belonging to the dominant human colonic microbiota ('Ruminococcus bicirculans') reveals two chromosomes and a selective capacity to utilize plant glucans.</title>
        <authorList>
            <consortium name="NISC Comparative Sequencing Program"/>
            <person name="Wegmann U."/>
            <person name="Louis P."/>
            <person name="Goesmann A."/>
            <person name="Henrissat B."/>
            <person name="Duncan S.H."/>
            <person name="Flint H.J."/>
        </authorList>
    </citation>
    <scope>NUCLEOTIDE SEQUENCE</scope>
    <source>
        <strain evidence="11">NBRC 105001</strain>
    </source>
</reference>
<dbReference type="PIRSF" id="PIRSF006603">
    <property type="entry name" value="DinF"/>
    <property type="match status" value="1"/>
</dbReference>
<keyword evidence="7 10" id="KW-1133">Transmembrane helix</keyword>
<evidence type="ECO:0000256" key="6">
    <source>
        <dbReference type="ARBA" id="ARBA00022692"/>
    </source>
</evidence>
<keyword evidence="5" id="KW-1003">Cell membrane</keyword>
<keyword evidence="4" id="KW-0813">Transport</keyword>
<reference evidence="12 13" key="2">
    <citation type="submission" date="2016-12" db="EMBL/GenBank/DDBJ databases">
        <title>Diversity of luminous bacteria.</title>
        <authorList>
            <person name="Yoshizawa S."/>
            <person name="Kogure K."/>
        </authorList>
    </citation>
    <scope>NUCLEOTIDE SEQUENCE [LARGE SCALE GENOMIC DNA]</scope>
    <source>
        <strain evidence="12 13">NBRC 105001</strain>
    </source>
</reference>
<accession>A0A2S7XJ50</accession>
<dbReference type="GO" id="GO:0005886">
    <property type="term" value="C:plasma membrane"/>
    <property type="evidence" value="ECO:0007669"/>
    <property type="project" value="UniProtKB-SubCell"/>
</dbReference>
<evidence type="ECO:0000256" key="9">
    <source>
        <dbReference type="ARBA" id="ARBA00030855"/>
    </source>
</evidence>
<dbReference type="InterPro" id="IPR044644">
    <property type="entry name" value="DinF-like"/>
</dbReference>
<evidence type="ECO:0000256" key="1">
    <source>
        <dbReference type="ARBA" id="ARBA00004429"/>
    </source>
</evidence>
<dbReference type="OrthoDB" id="9789527at2"/>
<protein>
    <recommendedName>
        <fullName evidence="3">Multidrug resistance protein NorM</fullName>
    </recommendedName>
    <alternativeName>
        <fullName evidence="9">Na(+)/drug antiporter</fullName>
    </alternativeName>
</protein>
<feature type="transmembrane region" description="Helical" evidence="10">
    <location>
        <begin position="12"/>
        <end position="35"/>
    </location>
</feature>
<evidence type="ECO:0000313" key="14">
    <source>
        <dbReference type="Proteomes" id="UP001156660"/>
    </source>
</evidence>
<organism evidence="12 13">
    <name type="scientific">Aliivibrio sifiae</name>
    <dbReference type="NCBI Taxonomy" id="566293"/>
    <lineage>
        <taxon>Bacteria</taxon>
        <taxon>Pseudomonadati</taxon>
        <taxon>Pseudomonadota</taxon>
        <taxon>Gammaproteobacteria</taxon>
        <taxon>Vibrionales</taxon>
        <taxon>Vibrionaceae</taxon>
        <taxon>Aliivibrio</taxon>
    </lineage>
</organism>
<feature type="transmembrane region" description="Helical" evidence="10">
    <location>
        <begin position="269"/>
        <end position="293"/>
    </location>
</feature>
<evidence type="ECO:0000313" key="12">
    <source>
        <dbReference type="EMBL" id="PQJ93765.1"/>
    </source>
</evidence>
<evidence type="ECO:0000256" key="8">
    <source>
        <dbReference type="ARBA" id="ARBA00023136"/>
    </source>
</evidence>
<dbReference type="AlphaFoldDB" id="A0A2S7XJ50"/>
<comment type="subcellular location">
    <subcellularLocation>
        <location evidence="1">Cell inner membrane</location>
        <topology evidence="1">Multi-pass membrane protein</topology>
    </subcellularLocation>
</comment>
<evidence type="ECO:0000256" key="5">
    <source>
        <dbReference type="ARBA" id="ARBA00022475"/>
    </source>
</evidence>
<keyword evidence="14" id="KW-1185">Reference proteome</keyword>
<reference evidence="11" key="4">
    <citation type="submission" date="2023-01" db="EMBL/GenBank/DDBJ databases">
        <title>Draft genome sequence of Aliivibrio sifiae strain NBRC 105001.</title>
        <authorList>
            <person name="Sun Q."/>
            <person name="Mori K."/>
        </authorList>
    </citation>
    <scope>NUCLEOTIDE SEQUENCE</scope>
    <source>
        <strain evidence="11">NBRC 105001</strain>
    </source>
</reference>
<dbReference type="CDD" id="cd13136">
    <property type="entry name" value="MATE_DinF_like"/>
    <property type="match status" value="1"/>
</dbReference>
<dbReference type="RefSeq" id="WP_105063218.1">
    <property type="nucleotide sequence ID" value="NZ_BSOU01000005.1"/>
</dbReference>
<evidence type="ECO:0000256" key="7">
    <source>
        <dbReference type="ARBA" id="ARBA00022989"/>
    </source>
</evidence>
<keyword evidence="6 10" id="KW-0812">Transmembrane</keyword>
<gene>
    <name evidence="12" type="ORF">BTO23_06660</name>
    <name evidence="11" type="ORF">GCM10007855_20690</name>
</gene>
<feature type="transmembrane region" description="Helical" evidence="10">
    <location>
        <begin position="41"/>
        <end position="62"/>
    </location>
</feature>
<dbReference type="PANTHER" id="PTHR42893:SF46">
    <property type="entry name" value="PROTEIN DETOXIFICATION 44, CHLOROPLASTIC"/>
    <property type="match status" value="1"/>
</dbReference>
<feature type="transmembrane region" description="Helical" evidence="10">
    <location>
        <begin position="186"/>
        <end position="207"/>
    </location>
</feature>